<reference evidence="2" key="2">
    <citation type="submission" date="2022-01" db="EMBL/GenBank/DDBJ databases">
        <authorList>
            <person name="Yamashiro T."/>
            <person name="Shiraishi A."/>
            <person name="Satake H."/>
            <person name="Nakayama K."/>
        </authorList>
    </citation>
    <scope>NUCLEOTIDE SEQUENCE</scope>
</reference>
<reference evidence="2" key="1">
    <citation type="journal article" date="2022" name="Int. J. Mol. Sci.">
        <title>Draft Genome of Tanacetum Coccineum: Genomic Comparison of Closely Related Tanacetum-Family Plants.</title>
        <authorList>
            <person name="Yamashiro T."/>
            <person name="Shiraishi A."/>
            <person name="Nakayama K."/>
            <person name="Satake H."/>
        </authorList>
    </citation>
    <scope>NUCLEOTIDE SEQUENCE</scope>
</reference>
<dbReference type="InterPro" id="IPR000477">
    <property type="entry name" value="RT_dom"/>
</dbReference>
<dbReference type="GO" id="GO:0003964">
    <property type="term" value="F:RNA-directed DNA polymerase activity"/>
    <property type="evidence" value="ECO:0007669"/>
    <property type="project" value="UniProtKB-KW"/>
</dbReference>
<dbReference type="PANTHER" id="PTHR33116">
    <property type="entry name" value="REVERSE TRANSCRIPTASE ZINC-BINDING DOMAIN-CONTAINING PROTEIN-RELATED-RELATED"/>
    <property type="match status" value="1"/>
</dbReference>
<dbReference type="PROSITE" id="PS50878">
    <property type="entry name" value="RT_POL"/>
    <property type="match status" value="1"/>
</dbReference>
<dbReference type="EMBL" id="BQNB010011628">
    <property type="protein sequence ID" value="GJS93068.1"/>
    <property type="molecule type" value="Genomic_DNA"/>
</dbReference>
<name>A0ABQ4ZWE3_9ASTR</name>
<keyword evidence="3" id="KW-1185">Reference proteome</keyword>
<gene>
    <name evidence="2" type="ORF">Tco_0800036</name>
</gene>
<protein>
    <submittedName>
        <fullName evidence="2">RNA-directed DNA polymerase, eukaryota, reverse transcriptase zinc-binding domain protein</fullName>
    </submittedName>
</protein>
<dbReference type="Proteomes" id="UP001151760">
    <property type="component" value="Unassembled WGS sequence"/>
</dbReference>
<keyword evidence="2" id="KW-0808">Transferase</keyword>
<keyword evidence="2" id="KW-0695">RNA-directed DNA polymerase</keyword>
<proteinExistence type="predicted"/>
<organism evidence="2 3">
    <name type="scientific">Tanacetum coccineum</name>
    <dbReference type="NCBI Taxonomy" id="301880"/>
    <lineage>
        <taxon>Eukaryota</taxon>
        <taxon>Viridiplantae</taxon>
        <taxon>Streptophyta</taxon>
        <taxon>Embryophyta</taxon>
        <taxon>Tracheophyta</taxon>
        <taxon>Spermatophyta</taxon>
        <taxon>Magnoliopsida</taxon>
        <taxon>eudicotyledons</taxon>
        <taxon>Gunneridae</taxon>
        <taxon>Pentapetalae</taxon>
        <taxon>asterids</taxon>
        <taxon>campanulids</taxon>
        <taxon>Asterales</taxon>
        <taxon>Asteraceae</taxon>
        <taxon>Asteroideae</taxon>
        <taxon>Anthemideae</taxon>
        <taxon>Anthemidinae</taxon>
        <taxon>Tanacetum</taxon>
    </lineage>
</organism>
<evidence type="ECO:0000313" key="3">
    <source>
        <dbReference type="Proteomes" id="UP001151760"/>
    </source>
</evidence>
<keyword evidence="2" id="KW-0548">Nucleotidyltransferase</keyword>
<dbReference type="PANTHER" id="PTHR33116:SF79">
    <property type="entry name" value="REVERSE TRANSCRIPTASE DOMAIN, ZINC FINGER, CCHC-TYPE-RELATED"/>
    <property type="match status" value="1"/>
</dbReference>
<evidence type="ECO:0000259" key="1">
    <source>
        <dbReference type="PROSITE" id="PS50878"/>
    </source>
</evidence>
<accession>A0ABQ4ZWE3</accession>
<sequence>MERGLRQEDLISPFLFLIVAEALHVMMIHACNKGIFKCLSLANDGTNISLLQYADDAIFMEVESIARSMYCSYDSFPFSYLVLRNRLFKIGGRSTLTKSVLGSLPLYFMGMFKAPESVISRLESIRRRFFSIKDGEKWFCWNKVLSSIKDGGLGIGSIKAKILALIARWRWHFLVEHNTLWRKVISEIHGSDGGFMVSYGSVSKLGLWGSIIKCCKGLGPLKFRFPYLYAIETHKSYRFINVNGDWISTWS</sequence>
<comment type="caution">
    <text evidence="2">The sequence shown here is derived from an EMBL/GenBank/DDBJ whole genome shotgun (WGS) entry which is preliminary data.</text>
</comment>
<feature type="domain" description="Reverse transcriptase" evidence="1">
    <location>
        <begin position="1"/>
        <end position="113"/>
    </location>
</feature>
<evidence type="ECO:0000313" key="2">
    <source>
        <dbReference type="EMBL" id="GJS93068.1"/>
    </source>
</evidence>